<protein>
    <submittedName>
        <fullName evidence="1">Uncharacterized protein</fullName>
    </submittedName>
</protein>
<accession>A0A0B1S5L5</accession>
<proteinExistence type="predicted"/>
<gene>
    <name evidence="1" type="ORF">OESDEN_21221</name>
</gene>
<dbReference type="AlphaFoldDB" id="A0A0B1S5L5"/>
<dbReference type="Proteomes" id="UP000053660">
    <property type="component" value="Unassembled WGS sequence"/>
</dbReference>
<name>A0A0B1S5L5_OESDE</name>
<sequence length="188" mass="20680">MAAPQTNAEVISSMERQYAEQKAKFEKWKLDNRKARVVALAQAEAANAIAGPANVDSILGQLLDDVLPMEFLMALVTVHMKDNTFLPCVIENFRKAQSGELTDTSKLMVPTQHYLPTVAAPATQYYQPMATVQHTTMALHPTVPAPVAAWPTATVSTTVPVGPKYRPPSPVRDYKNPVANMPFRDFSQ</sequence>
<reference evidence="1 2" key="1">
    <citation type="submission" date="2014-03" db="EMBL/GenBank/DDBJ databases">
        <title>Draft genome of the hookworm Oesophagostomum dentatum.</title>
        <authorList>
            <person name="Mitreva M."/>
        </authorList>
    </citation>
    <scope>NUCLEOTIDE SEQUENCE [LARGE SCALE GENOMIC DNA]</scope>
    <source>
        <strain evidence="1 2">OD-Hann</strain>
    </source>
</reference>
<dbReference type="EMBL" id="KN606738">
    <property type="protein sequence ID" value="KHJ79141.1"/>
    <property type="molecule type" value="Genomic_DNA"/>
</dbReference>
<keyword evidence="2" id="KW-1185">Reference proteome</keyword>
<organism evidence="1 2">
    <name type="scientific">Oesophagostomum dentatum</name>
    <name type="common">Nodular worm</name>
    <dbReference type="NCBI Taxonomy" id="61180"/>
    <lineage>
        <taxon>Eukaryota</taxon>
        <taxon>Metazoa</taxon>
        <taxon>Ecdysozoa</taxon>
        <taxon>Nematoda</taxon>
        <taxon>Chromadorea</taxon>
        <taxon>Rhabditida</taxon>
        <taxon>Rhabditina</taxon>
        <taxon>Rhabditomorpha</taxon>
        <taxon>Strongyloidea</taxon>
        <taxon>Strongylidae</taxon>
        <taxon>Oesophagostomum</taxon>
    </lineage>
</organism>
<evidence type="ECO:0000313" key="1">
    <source>
        <dbReference type="EMBL" id="KHJ79141.1"/>
    </source>
</evidence>
<dbReference type="OrthoDB" id="5793875at2759"/>
<evidence type="ECO:0000313" key="2">
    <source>
        <dbReference type="Proteomes" id="UP000053660"/>
    </source>
</evidence>